<keyword evidence="8" id="KW-0695">RNA-directed DNA polymerase</keyword>
<evidence type="ECO:0000256" key="2">
    <source>
        <dbReference type="ARBA" id="ARBA00022679"/>
    </source>
</evidence>
<dbReference type="GO" id="GO:0006508">
    <property type="term" value="P:proteolysis"/>
    <property type="evidence" value="ECO:0007669"/>
    <property type="project" value="UniProtKB-KW"/>
</dbReference>
<evidence type="ECO:0000256" key="7">
    <source>
        <dbReference type="ARBA" id="ARBA00022801"/>
    </source>
</evidence>
<evidence type="ECO:0000313" key="13">
    <source>
        <dbReference type="EMBL" id="KAF0723658.1"/>
    </source>
</evidence>
<feature type="compositionally biased region" description="Basic and acidic residues" evidence="10">
    <location>
        <begin position="693"/>
        <end position="719"/>
    </location>
</feature>
<evidence type="ECO:0000256" key="1">
    <source>
        <dbReference type="ARBA" id="ARBA00022670"/>
    </source>
</evidence>
<evidence type="ECO:0000256" key="3">
    <source>
        <dbReference type="ARBA" id="ARBA00022695"/>
    </source>
</evidence>
<name>A0A6G0W8N6_9STRA</name>
<dbReference type="InterPro" id="IPR036875">
    <property type="entry name" value="Znf_CCHC_sf"/>
</dbReference>
<keyword evidence="7" id="KW-0378">Hydrolase</keyword>
<dbReference type="InterPro" id="IPR001878">
    <property type="entry name" value="Znf_CCHC"/>
</dbReference>
<sequence>MDPTGTEEEHKEGQFEICTQMEHSGTVLPQGNDGLGGPDEATAGREDATRADNAVDEASSAESSEDSSTDGSDGVVKDMSNMWISEDENSDHDLDEKTRKHLEMREKNRLERERRERRKTEKYGLDFRRAESDSSVTSLSGEDTDVYNNRKYQKGQAKKSEKKRENIELMRRNHRMYSTVVVTDIKHPRITNFDRKFLVEWKTKRLEYERLLRDKCRHTGQAKSQMVGYIKSCDPSLLRAMCETIWFEPDITEKRLRDRIEEILKTPSHSFGITEADLEDYYHDLRMPAIGSVVSRLGLFMMQVNEVIDRYALKKDLKVKGSLKIARSDQARTGFYDRRICQVVREQMDRIEASDPLAQQQGLVGKKRSPPIGWTNSDVKRRRGTPVKVHVDKVMGWGDGKGVVGAGSQYAEEQAYDLPRDHEERKQRAEERRRVWENMRYNRNSASPARRGPAGGYGTGNSNSPFTNDKYGPKDTQARSGKLGYRAGNIVCYACQTPGHKLNECPENSPNSQIKGYRKGRNARAWLKARAAATNETEEEERWIVLNDVLEVPYCPDTGADQNIIPRRVVDALIKEQPSVKIVTLAEPISGTGCNDLQFETKAYVELRLSLQTAAGMVKIPGRRVCYIVEEGDEFLASHETLKSIGLDIDRWLEQVAIQQREADGDDLGAESDAGIVCARKSTSDVEEEEEDRTWKVTRREERDDDDTRMSGLRGHDVGSRMSRAPSDDVDTRMSGPQGHDVGSRMSCSKTDDVDTRKSGQSSHDGDSRVSRWMFDGVGKRESNLCSQDGDTRMSQTRSRRIKNVRVYSMQLRLPVAKNKLEEALQEMVVIAVKNGFPRELAAHMWSVLIEYDIWRIKFNGQDPPAKVKPLREGRTIRSKKDVLQLFAQELLDAGVIKRNQQSAWCSPLNPFMKPEGQKSLKTADKWTDDDVLKHFRLTNDYLVVNSKTEPRAGTMPFQATITQNLKGMQAMGVFDLPKCFWQFPLHEDSRDMLSFMLNGCVYTPDRVMQGRVDSGLYVQATSEECYAPLLLKHLLVWIDDILVFAKNAEEYLETLHKFFGLVDHHGFKLSPPKTVLFTKEVKWCGRILSGEGVKQDPERIEQLCAIPYPTNAGDLQQFVCAANWIRDSITEYAMTMEPLQQALNNALEGKAKKKRIASGIEIELTEGEKAAFDAVKSKMRAVVDLSHPRADATLCLFTDANDRGWSIIVTQVDKIDEEKAIHEHQHETLVCQSGMFTGAQKSWSVIEKEAYPIARACEKLNYLLMRPDGFRMYCDHKNLILIFAPGKEWPEHTRGKLMCWAGIIGGYRYTIEHIDGIHNLWWT</sequence>
<feature type="domain" description="Reverse transcriptase" evidence="12">
    <location>
        <begin position="893"/>
        <end position="1089"/>
    </location>
</feature>
<evidence type="ECO:0000256" key="8">
    <source>
        <dbReference type="ARBA" id="ARBA00022918"/>
    </source>
</evidence>
<dbReference type="InterPro" id="IPR051320">
    <property type="entry name" value="Viral_Replic_Matur_Polypro"/>
</dbReference>
<keyword evidence="5" id="KW-0064">Aspartyl protease</keyword>
<dbReference type="PANTHER" id="PTHR33064">
    <property type="entry name" value="POL PROTEIN"/>
    <property type="match status" value="1"/>
</dbReference>
<accession>A0A6G0W8N6</accession>
<feature type="region of interest" description="Disordered" evidence="10">
    <location>
        <begin position="129"/>
        <end position="164"/>
    </location>
</feature>
<keyword evidence="9" id="KW-0479">Metal-binding</keyword>
<dbReference type="SUPFAM" id="SSF57756">
    <property type="entry name" value="Retrovirus zinc finger-like domains"/>
    <property type="match status" value="1"/>
</dbReference>
<feature type="region of interest" description="Disordered" evidence="10">
    <location>
        <begin position="356"/>
        <end position="379"/>
    </location>
</feature>
<dbReference type="Proteomes" id="UP000481153">
    <property type="component" value="Unassembled WGS sequence"/>
</dbReference>
<keyword evidence="9" id="KW-0863">Zinc-finger</keyword>
<evidence type="ECO:0000259" key="12">
    <source>
        <dbReference type="PROSITE" id="PS50878"/>
    </source>
</evidence>
<evidence type="ECO:0000256" key="9">
    <source>
        <dbReference type="PROSITE-ProRule" id="PRU00047"/>
    </source>
</evidence>
<keyword evidence="4" id="KW-0540">Nuclease</keyword>
<evidence type="ECO:0000256" key="10">
    <source>
        <dbReference type="SAM" id="MobiDB-lite"/>
    </source>
</evidence>
<organism evidence="13 14">
    <name type="scientific">Aphanomyces euteiches</name>
    <dbReference type="NCBI Taxonomy" id="100861"/>
    <lineage>
        <taxon>Eukaryota</taxon>
        <taxon>Sar</taxon>
        <taxon>Stramenopiles</taxon>
        <taxon>Oomycota</taxon>
        <taxon>Saprolegniomycetes</taxon>
        <taxon>Saprolegniales</taxon>
        <taxon>Verrucalvaceae</taxon>
        <taxon>Aphanomyces</taxon>
    </lineage>
</organism>
<evidence type="ECO:0000259" key="11">
    <source>
        <dbReference type="PROSITE" id="PS50158"/>
    </source>
</evidence>
<dbReference type="CDD" id="cd01647">
    <property type="entry name" value="RT_LTR"/>
    <property type="match status" value="1"/>
</dbReference>
<feature type="region of interest" description="Disordered" evidence="10">
    <location>
        <begin position="679"/>
        <end position="771"/>
    </location>
</feature>
<dbReference type="EMBL" id="VJMJ01000298">
    <property type="protein sequence ID" value="KAF0723658.1"/>
    <property type="molecule type" value="Genomic_DNA"/>
</dbReference>
<dbReference type="Gene3D" id="3.10.10.10">
    <property type="entry name" value="HIV Type 1 Reverse Transcriptase, subunit A, domain 1"/>
    <property type="match status" value="1"/>
</dbReference>
<dbReference type="InterPro" id="IPR000477">
    <property type="entry name" value="RT_dom"/>
</dbReference>
<dbReference type="Pfam" id="PF00078">
    <property type="entry name" value="RVT_1"/>
    <property type="match status" value="1"/>
</dbReference>
<dbReference type="GO" id="GO:0004519">
    <property type="term" value="F:endonuclease activity"/>
    <property type="evidence" value="ECO:0007669"/>
    <property type="project" value="UniProtKB-KW"/>
</dbReference>
<keyword evidence="1" id="KW-0645">Protease</keyword>
<feature type="region of interest" description="Disordered" evidence="10">
    <location>
        <begin position="1"/>
        <end position="117"/>
    </location>
</feature>
<evidence type="ECO:0000256" key="5">
    <source>
        <dbReference type="ARBA" id="ARBA00022750"/>
    </source>
</evidence>
<dbReference type="InterPro" id="IPR043128">
    <property type="entry name" value="Rev_trsase/Diguanyl_cyclase"/>
</dbReference>
<dbReference type="InterPro" id="IPR043502">
    <property type="entry name" value="DNA/RNA_pol_sf"/>
</dbReference>
<evidence type="ECO:0000256" key="4">
    <source>
        <dbReference type="ARBA" id="ARBA00022722"/>
    </source>
</evidence>
<keyword evidence="3" id="KW-0548">Nucleotidyltransferase</keyword>
<dbReference type="VEuPathDB" id="FungiDB:AeMF1_009016"/>
<comment type="caution">
    <text evidence="13">The sequence shown here is derived from an EMBL/GenBank/DDBJ whole genome shotgun (WGS) entry which is preliminary data.</text>
</comment>
<feature type="compositionally biased region" description="Basic and acidic residues" evidence="10">
    <location>
        <begin position="750"/>
        <end position="770"/>
    </location>
</feature>
<dbReference type="GO" id="GO:0004190">
    <property type="term" value="F:aspartic-type endopeptidase activity"/>
    <property type="evidence" value="ECO:0007669"/>
    <property type="project" value="UniProtKB-KW"/>
</dbReference>
<reference evidence="13 14" key="1">
    <citation type="submission" date="2019-07" db="EMBL/GenBank/DDBJ databases">
        <title>Genomics analysis of Aphanomyces spp. identifies a new class of oomycete effector associated with host adaptation.</title>
        <authorList>
            <person name="Gaulin E."/>
        </authorList>
    </citation>
    <scope>NUCLEOTIDE SEQUENCE [LARGE SCALE GENOMIC DNA]</scope>
    <source>
        <strain evidence="13 14">ATCC 201684</strain>
    </source>
</reference>
<evidence type="ECO:0000313" key="14">
    <source>
        <dbReference type="Proteomes" id="UP000481153"/>
    </source>
</evidence>
<feature type="compositionally biased region" description="Basic and acidic residues" evidence="10">
    <location>
        <begin position="91"/>
        <end position="117"/>
    </location>
</feature>
<dbReference type="PANTHER" id="PTHR33064:SF37">
    <property type="entry name" value="RIBONUCLEASE H"/>
    <property type="match status" value="1"/>
</dbReference>
<dbReference type="GO" id="GO:0003964">
    <property type="term" value="F:RNA-directed DNA polymerase activity"/>
    <property type="evidence" value="ECO:0007669"/>
    <property type="project" value="UniProtKB-KW"/>
</dbReference>
<feature type="domain" description="CCHC-type" evidence="11">
    <location>
        <begin position="492"/>
        <end position="507"/>
    </location>
</feature>
<dbReference type="Pfam" id="PF17917">
    <property type="entry name" value="RT_RNaseH"/>
    <property type="match status" value="1"/>
</dbReference>
<dbReference type="Gene3D" id="3.30.70.270">
    <property type="match status" value="2"/>
</dbReference>
<keyword evidence="9" id="KW-0862">Zinc</keyword>
<keyword evidence="2" id="KW-0808">Transferase</keyword>
<feature type="region of interest" description="Disordered" evidence="10">
    <location>
        <begin position="443"/>
        <end position="473"/>
    </location>
</feature>
<dbReference type="GO" id="GO:0008270">
    <property type="term" value="F:zinc ion binding"/>
    <property type="evidence" value="ECO:0007669"/>
    <property type="project" value="UniProtKB-KW"/>
</dbReference>
<keyword evidence="14" id="KW-1185">Reference proteome</keyword>
<keyword evidence="6" id="KW-0255">Endonuclease</keyword>
<proteinExistence type="predicted"/>
<evidence type="ECO:0000256" key="6">
    <source>
        <dbReference type="ARBA" id="ARBA00022759"/>
    </source>
</evidence>
<dbReference type="SUPFAM" id="SSF56672">
    <property type="entry name" value="DNA/RNA polymerases"/>
    <property type="match status" value="1"/>
</dbReference>
<dbReference type="VEuPathDB" id="FungiDB:AeMF1_005830"/>
<dbReference type="InterPro" id="IPR041373">
    <property type="entry name" value="RT_RNaseH"/>
</dbReference>
<dbReference type="PROSITE" id="PS50158">
    <property type="entry name" value="ZF_CCHC"/>
    <property type="match status" value="1"/>
</dbReference>
<dbReference type="PROSITE" id="PS50878">
    <property type="entry name" value="RT_POL"/>
    <property type="match status" value="1"/>
</dbReference>
<gene>
    <name evidence="13" type="ORF">Ae201684_017509</name>
</gene>
<dbReference type="GO" id="GO:0003676">
    <property type="term" value="F:nucleic acid binding"/>
    <property type="evidence" value="ECO:0007669"/>
    <property type="project" value="InterPro"/>
</dbReference>
<evidence type="ECO:0008006" key="15">
    <source>
        <dbReference type="Google" id="ProtNLM"/>
    </source>
</evidence>
<protein>
    <recommendedName>
        <fullName evidence="15">CCHC-type domain-containing protein</fullName>
    </recommendedName>
</protein>